<dbReference type="Gene3D" id="1.10.10.10">
    <property type="entry name" value="Winged helix-like DNA-binding domain superfamily/Winged helix DNA-binding domain"/>
    <property type="match status" value="1"/>
</dbReference>
<dbReference type="EMBL" id="BMIS01000003">
    <property type="protein sequence ID" value="GGE64897.1"/>
    <property type="molecule type" value="Genomic_DNA"/>
</dbReference>
<dbReference type="SUPFAM" id="SSF53850">
    <property type="entry name" value="Periplasmic binding protein-like II"/>
    <property type="match status" value="1"/>
</dbReference>
<reference evidence="6" key="2">
    <citation type="submission" date="2020-09" db="EMBL/GenBank/DDBJ databases">
        <authorList>
            <person name="Sun Q."/>
            <person name="Zhou Y."/>
        </authorList>
    </citation>
    <scope>NUCLEOTIDE SEQUENCE</scope>
    <source>
        <strain evidence="6">CGMCC 1.15388</strain>
    </source>
</reference>
<comment type="caution">
    <text evidence="6">The sequence shown here is derived from an EMBL/GenBank/DDBJ whole genome shotgun (WGS) entry which is preliminary data.</text>
</comment>
<dbReference type="GO" id="GO:0003677">
    <property type="term" value="F:DNA binding"/>
    <property type="evidence" value="ECO:0007669"/>
    <property type="project" value="UniProtKB-KW"/>
</dbReference>
<organism evidence="6 7">
    <name type="scientific">Nesterenkonia cremea</name>
    <dbReference type="NCBI Taxonomy" id="1882340"/>
    <lineage>
        <taxon>Bacteria</taxon>
        <taxon>Bacillati</taxon>
        <taxon>Actinomycetota</taxon>
        <taxon>Actinomycetes</taxon>
        <taxon>Micrococcales</taxon>
        <taxon>Micrococcaceae</taxon>
        <taxon>Nesterenkonia</taxon>
    </lineage>
</organism>
<dbReference type="Gene3D" id="3.40.190.10">
    <property type="entry name" value="Periplasmic binding protein-like II"/>
    <property type="match status" value="2"/>
</dbReference>
<gene>
    <name evidence="6" type="ORF">GCM10011401_10040</name>
</gene>
<keyword evidence="4" id="KW-0804">Transcription</keyword>
<protein>
    <submittedName>
        <fullName evidence="6">LysR family transcriptional regulator</fullName>
    </submittedName>
</protein>
<dbReference type="InterPro" id="IPR036390">
    <property type="entry name" value="WH_DNA-bd_sf"/>
</dbReference>
<dbReference type="GO" id="GO:0032993">
    <property type="term" value="C:protein-DNA complex"/>
    <property type="evidence" value="ECO:0007669"/>
    <property type="project" value="TreeGrafter"/>
</dbReference>
<evidence type="ECO:0000313" key="6">
    <source>
        <dbReference type="EMBL" id="GGE64897.1"/>
    </source>
</evidence>
<keyword evidence="2" id="KW-0805">Transcription regulation</keyword>
<dbReference type="GO" id="GO:0003700">
    <property type="term" value="F:DNA-binding transcription factor activity"/>
    <property type="evidence" value="ECO:0007669"/>
    <property type="project" value="InterPro"/>
</dbReference>
<keyword evidence="3" id="KW-0238">DNA-binding</keyword>
<accession>A0A917ARG5</accession>
<reference evidence="6" key="1">
    <citation type="journal article" date="2014" name="Int. J. Syst. Evol. Microbiol.">
        <title>Complete genome sequence of Corynebacterium casei LMG S-19264T (=DSM 44701T), isolated from a smear-ripened cheese.</title>
        <authorList>
            <consortium name="US DOE Joint Genome Institute (JGI-PGF)"/>
            <person name="Walter F."/>
            <person name="Albersmeier A."/>
            <person name="Kalinowski J."/>
            <person name="Ruckert C."/>
        </authorList>
    </citation>
    <scope>NUCLEOTIDE SEQUENCE</scope>
    <source>
        <strain evidence="6">CGMCC 1.15388</strain>
    </source>
</reference>
<dbReference type="PROSITE" id="PS50931">
    <property type="entry name" value="HTH_LYSR"/>
    <property type="match status" value="1"/>
</dbReference>
<dbReference type="PANTHER" id="PTHR30346">
    <property type="entry name" value="TRANSCRIPTIONAL DUAL REGULATOR HCAR-RELATED"/>
    <property type="match status" value="1"/>
</dbReference>
<evidence type="ECO:0000256" key="4">
    <source>
        <dbReference type="ARBA" id="ARBA00023163"/>
    </source>
</evidence>
<dbReference type="InterPro" id="IPR005119">
    <property type="entry name" value="LysR_subst-bd"/>
</dbReference>
<dbReference type="Pfam" id="PF03466">
    <property type="entry name" value="LysR_substrate"/>
    <property type="match status" value="1"/>
</dbReference>
<dbReference type="RefSeq" id="WP_188683311.1">
    <property type="nucleotide sequence ID" value="NZ_BMIS01000003.1"/>
</dbReference>
<dbReference type="InterPro" id="IPR036388">
    <property type="entry name" value="WH-like_DNA-bd_sf"/>
</dbReference>
<comment type="similarity">
    <text evidence="1">Belongs to the LysR transcriptional regulatory family.</text>
</comment>
<dbReference type="Proteomes" id="UP000633136">
    <property type="component" value="Unassembled WGS sequence"/>
</dbReference>
<evidence type="ECO:0000313" key="7">
    <source>
        <dbReference type="Proteomes" id="UP000633136"/>
    </source>
</evidence>
<dbReference type="InterPro" id="IPR000847">
    <property type="entry name" value="LysR_HTH_N"/>
</dbReference>
<evidence type="ECO:0000256" key="2">
    <source>
        <dbReference type="ARBA" id="ARBA00023015"/>
    </source>
</evidence>
<dbReference type="PANTHER" id="PTHR30346:SF29">
    <property type="entry name" value="LYSR SUBSTRATE-BINDING"/>
    <property type="match status" value="1"/>
</dbReference>
<sequence>MTARLIDDALPLLEAVSEYGGVNAAAEVLGRNSSGVSRQLQRLSTDLGAPLLRRRGRQVELTDAAQALVREAPHLHAAEERARSALSDAADPQIGQVRIAAHVFAVSAIVVPALPIWQRQHPSSSWLLRETEPSNAQKLLTSREADLVVMPAGQHTPPTDHPRFTVRRLVVEPVDLIISEHHPLASEHGEIDLLEVADESWILGSPGQGSRQEVLEHCSKAGFSPSERHHAQDWTAVSSLVAAGLGVSFMPRMAPTHAGVVRVPLSGPIAPVRTVLMVMRRGSEDWSLLADTSEVLTATARDKIQGPLGQ</sequence>
<proteinExistence type="inferred from homology"/>
<keyword evidence="7" id="KW-1185">Reference proteome</keyword>
<name>A0A917ARG5_9MICC</name>
<feature type="domain" description="HTH lysR-type" evidence="5">
    <location>
        <begin position="1"/>
        <end position="62"/>
    </location>
</feature>
<evidence type="ECO:0000256" key="1">
    <source>
        <dbReference type="ARBA" id="ARBA00009437"/>
    </source>
</evidence>
<evidence type="ECO:0000259" key="5">
    <source>
        <dbReference type="PROSITE" id="PS50931"/>
    </source>
</evidence>
<dbReference type="SUPFAM" id="SSF46785">
    <property type="entry name" value="Winged helix' DNA-binding domain"/>
    <property type="match status" value="1"/>
</dbReference>
<dbReference type="AlphaFoldDB" id="A0A917ARG5"/>
<dbReference type="Pfam" id="PF00126">
    <property type="entry name" value="HTH_1"/>
    <property type="match status" value="1"/>
</dbReference>
<evidence type="ECO:0000256" key="3">
    <source>
        <dbReference type="ARBA" id="ARBA00023125"/>
    </source>
</evidence>